<gene>
    <name evidence="3" type="ORF">F9L08_22825</name>
</gene>
<dbReference type="Proteomes" id="UP000481643">
    <property type="component" value="Unassembled WGS sequence"/>
</dbReference>
<dbReference type="Pfam" id="PF01609">
    <property type="entry name" value="DDE_Tnp_1"/>
    <property type="match status" value="1"/>
</dbReference>
<evidence type="ECO:0000313" key="3">
    <source>
        <dbReference type="EMBL" id="KAB2679258.1"/>
    </source>
</evidence>
<dbReference type="Pfam" id="PF13340">
    <property type="entry name" value="DUF4096"/>
    <property type="match status" value="1"/>
</dbReference>
<dbReference type="PANTHER" id="PTHR46637:SF1">
    <property type="entry name" value="BLL5188 PROTEIN"/>
    <property type="match status" value="1"/>
</dbReference>
<proteinExistence type="predicted"/>
<dbReference type="NCBIfam" id="NF033580">
    <property type="entry name" value="transpos_IS5_3"/>
    <property type="match status" value="1"/>
</dbReference>
<evidence type="ECO:0000259" key="2">
    <source>
        <dbReference type="Pfam" id="PF13340"/>
    </source>
</evidence>
<organism evidence="3 4">
    <name type="scientific">Brucella tritici</name>
    <dbReference type="NCBI Taxonomy" id="94626"/>
    <lineage>
        <taxon>Bacteria</taxon>
        <taxon>Pseudomonadati</taxon>
        <taxon>Pseudomonadota</taxon>
        <taxon>Alphaproteobacteria</taxon>
        <taxon>Hyphomicrobiales</taxon>
        <taxon>Brucellaceae</taxon>
        <taxon>Brucella/Ochrobactrum group</taxon>
        <taxon>Brucella</taxon>
    </lineage>
</organism>
<sequence length="254" mass="28879">MSRRRYELTEREWSIIALLLSSKPRGVPRIDDRMVLNGMLWRFRTGSSWSEIPERYGIATTCYNRFVRWRRAGVWDRLLEAVSEAYDGDIVMIDSTCVRVHQHGATGKKGDADDGGMGRSRGGLTSKIHAIVDAEGRPINLCLTGGQTADCSQAEGLIERIKAGGTLLADKAYDTDAIRKTTAERKIWANIPPKSNRKDVFAFSPWVYRQRNLVERFFNRIKHYRGIAARYDKNPDNFLAAVKLIAVRIWCISL</sequence>
<dbReference type="GO" id="GO:0004803">
    <property type="term" value="F:transposase activity"/>
    <property type="evidence" value="ECO:0007669"/>
    <property type="project" value="InterPro"/>
</dbReference>
<dbReference type="PANTHER" id="PTHR46637">
    <property type="entry name" value="TIS1421-TRANSPOSASE PROTEIN A"/>
    <property type="match status" value="1"/>
</dbReference>
<feature type="domain" description="Insertion element IS402-like" evidence="2">
    <location>
        <begin position="8"/>
        <end position="78"/>
    </location>
</feature>
<comment type="caution">
    <text evidence="3">The sequence shown here is derived from an EMBL/GenBank/DDBJ whole genome shotgun (WGS) entry which is preliminary data.</text>
</comment>
<evidence type="ECO:0000313" key="4">
    <source>
        <dbReference type="Proteomes" id="UP000481643"/>
    </source>
</evidence>
<evidence type="ECO:0000259" key="1">
    <source>
        <dbReference type="Pfam" id="PF01609"/>
    </source>
</evidence>
<dbReference type="InterPro" id="IPR002559">
    <property type="entry name" value="Transposase_11"/>
</dbReference>
<feature type="domain" description="Transposase IS4-like" evidence="1">
    <location>
        <begin position="88"/>
        <end position="247"/>
    </location>
</feature>
<dbReference type="InterPro" id="IPR052909">
    <property type="entry name" value="Transposase_6_like"/>
</dbReference>
<protein>
    <submittedName>
        <fullName evidence="3">IS5 family transposase</fullName>
    </submittedName>
</protein>
<reference evidence="3 4" key="1">
    <citation type="submission" date="2019-09" db="EMBL/GenBank/DDBJ databases">
        <title>Taxonomic organization of the family Brucellaceae based on a phylogenomic approach.</title>
        <authorList>
            <person name="Leclercq S."/>
            <person name="Cloeckaert A."/>
            <person name="Zygmunt M.S."/>
        </authorList>
    </citation>
    <scope>NUCLEOTIDE SEQUENCE [LARGE SCALE GENOMIC DNA]</scope>
    <source>
        <strain evidence="3 4">WS1830</strain>
    </source>
</reference>
<dbReference type="EMBL" id="WBVX01000032">
    <property type="protein sequence ID" value="KAB2679258.1"/>
    <property type="molecule type" value="Genomic_DNA"/>
</dbReference>
<dbReference type="InterPro" id="IPR025161">
    <property type="entry name" value="IS402-like_dom"/>
</dbReference>
<dbReference type="GO" id="GO:0006313">
    <property type="term" value="P:DNA transposition"/>
    <property type="evidence" value="ECO:0007669"/>
    <property type="project" value="InterPro"/>
</dbReference>
<name>A0A6L3Y8A0_9HYPH</name>
<dbReference type="GO" id="GO:0003677">
    <property type="term" value="F:DNA binding"/>
    <property type="evidence" value="ECO:0007669"/>
    <property type="project" value="InterPro"/>
</dbReference>
<dbReference type="RefSeq" id="WP_151653149.1">
    <property type="nucleotide sequence ID" value="NZ_WBVX01000032.1"/>
</dbReference>
<dbReference type="AlphaFoldDB" id="A0A6L3Y8A0"/>
<accession>A0A6L3Y8A0</accession>